<dbReference type="Pfam" id="PF22600">
    <property type="entry name" value="MTPAP-like_central"/>
    <property type="match status" value="1"/>
</dbReference>
<evidence type="ECO:0000256" key="1">
    <source>
        <dbReference type="SAM" id="MobiDB-lite"/>
    </source>
</evidence>
<evidence type="ECO:0000259" key="3">
    <source>
        <dbReference type="Pfam" id="PF26180"/>
    </source>
</evidence>
<dbReference type="PANTHER" id="PTHR45979:SF28">
    <property type="entry name" value="POLY(A) RNA POLYMERASE CID14-LIKE"/>
    <property type="match status" value="1"/>
</dbReference>
<proteinExistence type="predicted"/>
<dbReference type="InterPro" id="IPR058921">
    <property type="entry name" value="PAP/OAS1-rel"/>
</dbReference>
<dbReference type="Gene3D" id="3.30.460.10">
    <property type="entry name" value="Beta Polymerase, domain 2"/>
    <property type="match status" value="1"/>
</dbReference>
<reference evidence="4 5" key="1">
    <citation type="submission" date="2024-01" db="EMBL/GenBank/DDBJ databases">
        <title>The complete chloroplast genome sequence of Lithospermum erythrorhizon: insights into the phylogenetic relationship among Boraginaceae species and the maternal lineages of purple gromwells.</title>
        <authorList>
            <person name="Okada T."/>
            <person name="Watanabe K."/>
        </authorList>
    </citation>
    <scope>NUCLEOTIDE SEQUENCE [LARGE SCALE GENOMIC DNA]</scope>
</reference>
<dbReference type="InterPro" id="IPR058920">
    <property type="entry name" value="PAP-OAS1-bd-rel"/>
</dbReference>
<accession>A0AAV3NMZ1</accession>
<feature type="domain" description="Poly(A) RNA polymerase mitochondrial-like central palm" evidence="2">
    <location>
        <begin position="53"/>
        <end position="173"/>
    </location>
</feature>
<gene>
    <name evidence="4" type="ORF">LIER_01875</name>
</gene>
<evidence type="ECO:0000259" key="2">
    <source>
        <dbReference type="Pfam" id="PF22600"/>
    </source>
</evidence>
<comment type="caution">
    <text evidence="4">The sequence shown here is derived from an EMBL/GenBank/DDBJ whole genome shotgun (WGS) entry which is preliminary data.</text>
</comment>
<dbReference type="InterPro" id="IPR043519">
    <property type="entry name" value="NT_sf"/>
</dbReference>
<dbReference type="PANTHER" id="PTHR45979">
    <property type="entry name" value="PAP/OAS1 SUBSTRATE-BINDING DOMAIN SUPERFAMILY"/>
    <property type="match status" value="1"/>
</dbReference>
<dbReference type="AlphaFoldDB" id="A0AAV3NMZ1"/>
<feature type="domain" description="PAP/OAS1 substrate-binding-related" evidence="3">
    <location>
        <begin position="186"/>
        <end position="375"/>
    </location>
</feature>
<dbReference type="InterPro" id="IPR054708">
    <property type="entry name" value="MTPAP-like_central"/>
</dbReference>
<evidence type="ECO:0000313" key="5">
    <source>
        <dbReference type="Proteomes" id="UP001454036"/>
    </source>
</evidence>
<dbReference type="Proteomes" id="UP001454036">
    <property type="component" value="Unassembled WGS sequence"/>
</dbReference>
<evidence type="ECO:0000313" key="4">
    <source>
        <dbReference type="EMBL" id="GAA0140554.1"/>
    </source>
</evidence>
<dbReference type="Gene3D" id="1.10.1410.10">
    <property type="match status" value="1"/>
</dbReference>
<feature type="region of interest" description="Disordered" evidence="1">
    <location>
        <begin position="706"/>
        <end position="727"/>
    </location>
</feature>
<name>A0AAV3NMZ1_LITER</name>
<dbReference type="SUPFAM" id="SSF81631">
    <property type="entry name" value="PAP/OAS1 substrate-binding domain"/>
    <property type="match status" value="1"/>
</dbReference>
<organism evidence="4 5">
    <name type="scientific">Lithospermum erythrorhizon</name>
    <name type="common">Purple gromwell</name>
    <name type="synonym">Lithospermum officinale var. erythrorhizon</name>
    <dbReference type="NCBI Taxonomy" id="34254"/>
    <lineage>
        <taxon>Eukaryota</taxon>
        <taxon>Viridiplantae</taxon>
        <taxon>Streptophyta</taxon>
        <taxon>Embryophyta</taxon>
        <taxon>Tracheophyta</taxon>
        <taxon>Spermatophyta</taxon>
        <taxon>Magnoliopsida</taxon>
        <taxon>eudicotyledons</taxon>
        <taxon>Gunneridae</taxon>
        <taxon>Pentapetalae</taxon>
        <taxon>asterids</taxon>
        <taxon>lamiids</taxon>
        <taxon>Boraginales</taxon>
        <taxon>Boraginaceae</taxon>
        <taxon>Boraginoideae</taxon>
        <taxon>Lithospermeae</taxon>
        <taxon>Lithospermum</taxon>
    </lineage>
</organism>
<keyword evidence="5" id="KW-1185">Reference proteome</keyword>
<dbReference type="Pfam" id="PF26180">
    <property type="entry name" value="PAP-OAS1"/>
    <property type="match status" value="1"/>
</dbReference>
<dbReference type="EMBL" id="BAABME010000194">
    <property type="protein sequence ID" value="GAA0140554.1"/>
    <property type="molecule type" value="Genomic_DNA"/>
</dbReference>
<protein>
    <submittedName>
        <fullName evidence="4">Uncharacterized protein</fullName>
    </submittedName>
</protein>
<feature type="compositionally biased region" description="Polar residues" evidence="1">
    <location>
        <begin position="706"/>
        <end position="717"/>
    </location>
</feature>
<dbReference type="CDD" id="cd05402">
    <property type="entry name" value="NT_PAP_TUTase"/>
    <property type="match status" value="1"/>
</dbReference>
<sequence>MGDVGGLGGENGVVLEENGGVVRMGMIRVGSGSNPDPDEVDLVCLEAAEEAAKEVLCCIHPTLDSEERRKDVIDYVQKLFRDYLGCEIFPYGSVPLKTYLPDGDIDLTAIHTPHVDDYLPREVLAILQEEELNENAEYQVRDTQFIDAEVKLVKCLVQNIVVDISFNQLGGLSTLCFLEQVDRLAGKDHLFKRSILLIKSWCYYESRILGAHHGLISTYALETLVLYIFHLFHSSLTGPLAVLYRFLDFYGKFDWDKYCISLDGPVRKSTLPDIVVENSEYGDNDQMLSKEFLRYCMEMFSVPSSDQTPKAFPTKHLNIIDPLKENNNLGRSVHRGNYYRIRSAFKHGARKLGQILSLPRETVADEIRSFFANTLERHGCKYGDFIHKPVLAFEADWSVNLSCSSSDDTLFEDDTLLRSSIFDFEDDAIGVEEKCTSVLSNELNNSSVLSSQEVSSATATFSETPIGDGNDESCSRSQSVEEVSHLRLHAPELCQFSSTENGPLKYASSCQTDFADGTNSEAYESSIDELADICSKGSEISSPKTDILGKLCLDLKLRDFATLVSDVEPLNSSADLSGDYDSHLRSFLYGQSFDGLPLSARGVSYSPLSPSRFRSENTWDTVCQSSHLRWNHNSNFLYTCSSLDVDASCTTSRVPFSNRYKCKARGTGTYIPNTNSRHKERSFQADKERTKSPENCCQLQRNSSNISQPEMSFSGNGTCEEPDSQSSVLGKSLGAESHVADSSRSCVLQFGSWGSLPVPLLNNSPKNCSNCSLSQQMKSSKPVHGEKCERVEKQSFHLKNDDFPALAV</sequence>
<dbReference type="SUPFAM" id="SSF81301">
    <property type="entry name" value="Nucleotidyltransferase"/>
    <property type="match status" value="1"/>
</dbReference>